<proteinExistence type="predicted"/>
<keyword evidence="2" id="KW-1185">Reference proteome</keyword>
<evidence type="ECO:0000313" key="2">
    <source>
        <dbReference type="Proteomes" id="UP000233551"/>
    </source>
</evidence>
<dbReference type="Proteomes" id="UP000233551">
    <property type="component" value="Unassembled WGS sequence"/>
</dbReference>
<evidence type="ECO:0000313" key="1">
    <source>
        <dbReference type="EMBL" id="PKI53895.1"/>
    </source>
</evidence>
<comment type="caution">
    <text evidence="1">The sequence shown here is derived from an EMBL/GenBank/DDBJ whole genome shotgun (WGS) entry which is preliminary data.</text>
</comment>
<organism evidence="1 2">
    <name type="scientific">Punica granatum</name>
    <name type="common">Pomegranate</name>
    <dbReference type="NCBI Taxonomy" id="22663"/>
    <lineage>
        <taxon>Eukaryota</taxon>
        <taxon>Viridiplantae</taxon>
        <taxon>Streptophyta</taxon>
        <taxon>Embryophyta</taxon>
        <taxon>Tracheophyta</taxon>
        <taxon>Spermatophyta</taxon>
        <taxon>Magnoliopsida</taxon>
        <taxon>eudicotyledons</taxon>
        <taxon>Gunneridae</taxon>
        <taxon>Pentapetalae</taxon>
        <taxon>rosids</taxon>
        <taxon>malvids</taxon>
        <taxon>Myrtales</taxon>
        <taxon>Lythraceae</taxon>
        <taxon>Punica</taxon>
    </lineage>
</organism>
<protein>
    <submittedName>
        <fullName evidence="1">Uncharacterized protein</fullName>
    </submittedName>
</protein>
<name>A0A2I0JCE3_PUNGR</name>
<reference evidence="1 2" key="1">
    <citation type="submission" date="2017-11" db="EMBL/GenBank/DDBJ databases">
        <title>De-novo sequencing of pomegranate (Punica granatum L.) genome.</title>
        <authorList>
            <person name="Akparov Z."/>
            <person name="Amiraslanov A."/>
            <person name="Hajiyeva S."/>
            <person name="Abbasov M."/>
            <person name="Kaur K."/>
            <person name="Hamwieh A."/>
            <person name="Solovyev V."/>
            <person name="Salamov A."/>
            <person name="Braich B."/>
            <person name="Kosarev P."/>
            <person name="Mahmoud A."/>
            <person name="Hajiyev E."/>
            <person name="Babayeva S."/>
            <person name="Izzatullayeva V."/>
            <person name="Mammadov A."/>
            <person name="Mammadov A."/>
            <person name="Sharifova S."/>
            <person name="Ojaghi J."/>
            <person name="Eynullazada K."/>
            <person name="Bayramov B."/>
            <person name="Abdulazimova A."/>
            <person name="Shahmuradov I."/>
        </authorList>
    </citation>
    <scope>NUCLEOTIDE SEQUENCE [LARGE SCALE GENOMIC DNA]</scope>
    <source>
        <strain evidence="2">cv. AG2017</strain>
        <tissue evidence="1">Leaf</tissue>
    </source>
</reference>
<dbReference type="SUPFAM" id="SSF55856">
    <property type="entry name" value="Cytochrome b5-like heme/steroid binding domain"/>
    <property type="match status" value="1"/>
</dbReference>
<dbReference type="InterPro" id="IPR036400">
    <property type="entry name" value="Cyt_B5-like_heme/steroid_sf"/>
</dbReference>
<accession>A0A2I0JCE3</accession>
<sequence>MASDKKLFAFEEVEKHNKTKDCWLIISGKAYLCWVEPPEAFDRSLRSYGKTKSWQYASSSDFLYPES</sequence>
<dbReference type="EMBL" id="PGOL01001823">
    <property type="protein sequence ID" value="PKI53895.1"/>
    <property type="molecule type" value="Genomic_DNA"/>
</dbReference>
<dbReference type="AlphaFoldDB" id="A0A2I0JCE3"/>
<dbReference type="STRING" id="22663.A0A2I0JCE3"/>
<dbReference type="Gene3D" id="3.10.120.10">
    <property type="entry name" value="Cytochrome b5-like heme/steroid binding domain"/>
    <property type="match status" value="1"/>
</dbReference>
<gene>
    <name evidence="1" type="ORF">CRG98_025689</name>
</gene>